<proteinExistence type="predicted"/>
<dbReference type="EMBL" id="MHJH01000004">
    <property type="protein sequence ID" value="OGY65085.1"/>
    <property type="molecule type" value="Genomic_DNA"/>
</dbReference>
<dbReference type="PANTHER" id="PTHR38471">
    <property type="entry name" value="FOUR HELIX BUNDLE PROTEIN"/>
    <property type="match status" value="1"/>
</dbReference>
<dbReference type="Gene3D" id="1.20.1440.60">
    <property type="entry name" value="23S rRNA-intervening sequence"/>
    <property type="match status" value="1"/>
</dbReference>
<dbReference type="InterPro" id="IPR036583">
    <property type="entry name" value="23S_rRNA_IVS_sf"/>
</dbReference>
<dbReference type="Proteomes" id="UP000177174">
    <property type="component" value="Unassembled WGS sequence"/>
</dbReference>
<organism evidence="1 2">
    <name type="scientific">Candidatus Harrisonbacteria bacterium RIFCSPHIGHO2_12_FULL_48_16</name>
    <dbReference type="NCBI Taxonomy" id="1798405"/>
    <lineage>
        <taxon>Bacteria</taxon>
        <taxon>Candidatus Harrisoniibacteriota</taxon>
    </lineage>
</organism>
<dbReference type="PANTHER" id="PTHR38471:SF2">
    <property type="entry name" value="FOUR HELIX BUNDLE PROTEIN"/>
    <property type="match status" value="1"/>
</dbReference>
<evidence type="ECO:0008006" key="3">
    <source>
        <dbReference type="Google" id="ProtNLM"/>
    </source>
</evidence>
<dbReference type="STRING" id="1798405.A3E64_00340"/>
<evidence type="ECO:0000313" key="1">
    <source>
        <dbReference type="EMBL" id="OGY65085.1"/>
    </source>
</evidence>
<dbReference type="InterPro" id="IPR012657">
    <property type="entry name" value="23S_rRNA-intervening_sequence"/>
</dbReference>
<dbReference type="AlphaFoldDB" id="A0A1G1ZKQ6"/>
<accession>A0A1G1ZKQ6</accession>
<comment type="caution">
    <text evidence="1">The sequence shown here is derived from an EMBL/GenBank/DDBJ whole genome shotgun (WGS) entry which is preliminary data.</text>
</comment>
<dbReference type="NCBIfam" id="TIGR02436">
    <property type="entry name" value="four helix bundle protein"/>
    <property type="match status" value="1"/>
</dbReference>
<reference evidence="1 2" key="1">
    <citation type="journal article" date="2016" name="Nat. Commun.">
        <title>Thousands of microbial genomes shed light on interconnected biogeochemical processes in an aquifer system.</title>
        <authorList>
            <person name="Anantharaman K."/>
            <person name="Brown C.T."/>
            <person name="Hug L.A."/>
            <person name="Sharon I."/>
            <person name="Castelle C.J."/>
            <person name="Probst A.J."/>
            <person name="Thomas B.C."/>
            <person name="Singh A."/>
            <person name="Wilkins M.J."/>
            <person name="Karaoz U."/>
            <person name="Brodie E.L."/>
            <person name="Williams K.H."/>
            <person name="Hubbard S.S."/>
            <person name="Banfield J.F."/>
        </authorList>
    </citation>
    <scope>NUCLEOTIDE SEQUENCE [LARGE SCALE GENOMIC DNA]</scope>
</reference>
<dbReference type="SUPFAM" id="SSF158446">
    <property type="entry name" value="IVS-encoded protein-like"/>
    <property type="match status" value="1"/>
</dbReference>
<dbReference type="PIRSF" id="PIRSF035652">
    <property type="entry name" value="CHP02436"/>
    <property type="match status" value="1"/>
</dbReference>
<dbReference type="Pfam" id="PF05635">
    <property type="entry name" value="23S_rRNA_IVP"/>
    <property type="match status" value="1"/>
</dbReference>
<gene>
    <name evidence="1" type="ORF">A3E64_00340</name>
</gene>
<protein>
    <recommendedName>
        <fullName evidence="3">Four helix bundle protein</fullName>
    </recommendedName>
</protein>
<name>A0A1G1ZKQ6_9BACT</name>
<sequence>MENNNFREKFQKRIHTFIINLVNFLDSLPKNDSLSLVIKNQLIRSGTSVGANYVEAGAASSRKDFINFLHHSLKSANESGFWLTLLSDSKRGDAGKVSILLRELDELSKILGSSIITLKNKK</sequence>
<evidence type="ECO:0000313" key="2">
    <source>
        <dbReference type="Proteomes" id="UP000177174"/>
    </source>
</evidence>